<evidence type="ECO:0000313" key="8">
    <source>
        <dbReference type="Proteomes" id="UP000305526"/>
    </source>
</evidence>
<dbReference type="Pfam" id="PF01026">
    <property type="entry name" value="TatD_DNase"/>
    <property type="match status" value="1"/>
</dbReference>
<dbReference type="InterPro" id="IPR001130">
    <property type="entry name" value="TatD-like"/>
</dbReference>
<dbReference type="PIRSF" id="PIRSF005902">
    <property type="entry name" value="DNase_TatD"/>
    <property type="match status" value="1"/>
</dbReference>
<evidence type="ECO:0000256" key="1">
    <source>
        <dbReference type="ARBA" id="ARBA00009275"/>
    </source>
</evidence>
<dbReference type="AlphaFoldDB" id="A0A4R3YAA0"/>
<proteinExistence type="inferred from homology"/>
<feature type="binding site" evidence="4">
    <location>
        <position position="7"/>
    </location>
    <ligand>
        <name>a divalent metal cation</name>
        <dbReference type="ChEBI" id="CHEBI:60240"/>
        <label>1</label>
    </ligand>
</feature>
<dbReference type="Proteomes" id="UP000294619">
    <property type="component" value="Unassembled WGS sequence"/>
</dbReference>
<evidence type="ECO:0000256" key="3">
    <source>
        <dbReference type="ARBA" id="ARBA00022801"/>
    </source>
</evidence>
<dbReference type="GO" id="GO:0004527">
    <property type="term" value="F:exonuclease activity"/>
    <property type="evidence" value="ECO:0007669"/>
    <property type="project" value="UniProtKB-KW"/>
</dbReference>
<comment type="caution">
    <text evidence="5">The sequence shown here is derived from an EMBL/GenBank/DDBJ whole genome shotgun (WGS) entry which is preliminary data.</text>
</comment>
<protein>
    <submittedName>
        <fullName evidence="5">TatD DNase family protein</fullName>
    </submittedName>
    <submittedName>
        <fullName evidence="6">YchF/TatD family DNA exonuclease</fullName>
    </submittedName>
</protein>
<keyword evidence="6" id="KW-0269">Exonuclease</keyword>
<evidence type="ECO:0000313" key="6">
    <source>
        <dbReference type="EMBL" id="TNG89592.1"/>
    </source>
</evidence>
<organism evidence="5 7">
    <name type="scientific">Testudinibacter aquarius</name>
    <dbReference type="NCBI Taxonomy" id="1524974"/>
    <lineage>
        <taxon>Bacteria</taxon>
        <taxon>Pseudomonadati</taxon>
        <taxon>Pseudomonadota</taxon>
        <taxon>Gammaproteobacteria</taxon>
        <taxon>Pasteurellales</taxon>
        <taxon>Pasteurellaceae</taxon>
        <taxon>Testudinibacter</taxon>
    </lineage>
</organism>
<sequence>MFIVDSHCHLDSLDYEKLHKNMDEVVDKAKARDVQHLLSISTTLSGFERLQTALSHRHEVSLSCGVHPLNVEDEDFEAEKMQRLAQDPKVVAIGECGLDYYYSVENKAKQQSIFSQQIEIARQLNKPLIIHTRAAREDTMALLQQGQAQQCGGVLHCFTENQWMADQALELGFYISVSGIITFRNAQEIRDVIQTVPLDRLLVETDSPYLAPVPYRGKQNQPAYVREVCEYLAVLKGVSAVELAQITTQNFERLFNVSVLTDSSLTEG</sequence>
<dbReference type="PROSITE" id="PS01137">
    <property type="entry name" value="TATD_1"/>
    <property type="match status" value="1"/>
</dbReference>
<dbReference type="EMBL" id="VDGV01000094">
    <property type="protein sequence ID" value="TNG89592.1"/>
    <property type="molecule type" value="Genomic_DNA"/>
</dbReference>
<evidence type="ECO:0000313" key="5">
    <source>
        <dbReference type="EMBL" id="TCV87928.1"/>
    </source>
</evidence>
<dbReference type="FunFam" id="3.20.20.140:FF:000005">
    <property type="entry name" value="TatD family hydrolase"/>
    <property type="match status" value="1"/>
</dbReference>
<dbReference type="Gene3D" id="3.20.20.140">
    <property type="entry name" value="Metal-dependent hydrolases"/>
    <property type="match status" value="1"/>
</dbReference>
<name>A0A4R3YAA0_9PAST</name>
<dbReference type="SUPFAM" id="SSF51556">
    <property type="entry name" value="Metallo-dependent hydrolases"/>
    <property type="match status" value="1"/>
</dbReference>
<dbReference type="PANTHER" id="PTHR46124:SF2">
    <property type="entry name" value="D-AMINOACYL-TRNA DEACYLASE"/>
    <property type="match status" value="1"/>
</dbReference>
<dbReference type="GO" id="GO:0046872">
    <property type="term" value="F:metal ion binding"/>
    <property type="evidence" value="ECO:0007669"/>
    <property type="project" value="UniProtKB-KW"/>
</dbReference>
<accession>A0A4R3YAA0</accession>
<keyword evidence="3" id="KW-0378">Hydrolase</keyword>
<dbReference type="RefSeq" id="WP_132966201.1">
    <property type="nucleotide sequence ID" value="NZ_LEKL01000081.1"/>
</dbReference>
<feature type="binding site" evidence="4">
    <location>
        <position position="95"/>
    </location>
    <ligand>
        <name>a divalent metal cation</name>
        <dbReference type="ChEBI" id="CHEBI:60240"/>
        <label>1</label>
    </ligand>
</feature>
<evidence type="ECO:0000256" key="2">
    <source>
        <dbReference type="ARBA" id="ARBA00022723"/>
    </source>
</evidence>
<keyword evidence="8" id="KW-1185">Reference proteome</keyword>
<dbReference type="GO" id="GO:0005829">
    <property type="term" value="C:cytosol"/>
    <property type="evidence" value="ECO:0007669"/>
    <property type="project" value="TreeGrafter"/>
</dbReference>
<dbReference type="InterPro" id="IPR032466">
    <property type="entry name" value="Metal_Hydrolase"/>
</dbReference>
<feature type="binding site" evidence="4">
    <location>
        <position position="206"/>
    </location>
    <ligand>
        <name>a divalent metal cation</name>
        <dbReference type="ChEBI" id="CHEBI:60240"/>
        <label>1</label>
    </ligand>
</feature>
<dbReference type="InterPro" id="IPR015991">
    <property type="entry name" value="TatD/YcfH-like"/>
</dbReference>
<dbReference type="PROSITE" id="PS01090">
    <property type="entry name" value="TATD_2"/>
    <property type="match status" value="1"/>
</dbReference>
<dbReference type="PANTHER" id="PTHR46124">
    <property type="entry name" value="D-AMINOACYL-TRNA DEACYLASE"/>
    <property type="match status" value="1"/>
</dbReference>
<feature type="binding site" evidence="4">
    <location>
        <position position="131"/>
    </location>
    <ligand>
        <name>a divalent metal cation</name>
        <dbReference type="ChEBI" id="CHEBI:60240"/>
        <label>2</label>
    </ligand>
</feature>
<reference evidence="5 7" key="1">
    <citation type="submission" date="2019-03" db="EMBL/GenBank/DDBJ databases">
        <title>Genomic Encyclopedia of Type Strains, Phase IV (KMG-IV): sequencing the most valuable type-strain genomes for metagenomic binning, comparative biology and taxonomic classification.</title>
        <authorList>
            <person name="Goeker M."/>
        </authorList>
    </citation>
    <scope>NUCLEOTIDE SEQUENCE [LARGE SCALE GENOMIC DNA]</scope>
    <source>
        <strain evidence="5 7">DSM 28140</strain>
    </source>
</reference>
<evidence type="ECO:0000256" key="4">
    <source>
        <dbReference type="PIRSR" id="PIRSR005902-1"/>
    </source>
</evidence>
<dbReference type="GO" id="GO:0004536">
    <property type="term" value="F:DNA nuclease activity"/>
    <property type="evidence" value="ECO:0007669"/>
    <property type="project" value="InterPro"/>
</dbReference>
<dbReference type="Proteomes" id="UP000305526">
    <property type="component" value="Unassembled WGS sequence"/>
</dbReference>
<feature type="binding site" evidence="4">
    <location>
        <position position="156"/>
    </location>
    <ligand>
        <name>a divalent metal cation</name>
        <dbReference type="ChEBI" id="CHEBI:60240"/>
        <label>2</label>
    </ligand>
</feature>
<dbReference type="PROSITE" id="PS01091">
    <property type="entry name" value="TATD_3"/>
    <property type="match status" value="1"/>
</dbReference>
<dbReference type="NCBIfam" id="TIGR00010">
    <property type="entry name" value="YchF/TatD family DNA exonuclease"/>
    <property type="match status" value="1"/>
</dbReference>
<feature type="binding site" evidence="4">
    <location>
        <position position="9"/>
    </location>
    <ligand>
        <name>a divalent metal cation</name>
        <dbReference type="ChEBI" id="CHEBI:60240"/>
        <label>1</label>
    </ligand>
</feature>
<keyword evidence="6" id="KW-0540">Nuclease</keyword>
<keyword evidence="2 4" id="KW-0479">Metal-binding</keyword>
<comment type="similarity">
    <text evidence="1">Belongs to the metallo-dependent hydrolases superfamily. TatD-type hydrolase family.</text>
</comment>
<gene>
    <name evidence="5" type="ORF">EDC16_104117</name>
    <name evidence="6" type="ORF">FHQ21_10035</name>
</gene>
<evidence type="ECO:0000313" key="7">
    <source>
        <dbReference type="Proteomes" id="UP000294619"/>
    </source>
</evidence>
<dbReference type="CDD" id="cd01310">
    <property type="entry name" value="TatD_DNAse"/>
    <property type="match status" value="1"/>
</dbReference>
<dbReference type="EMBL" id="SMCP01000004">
    <property type="protein sequence ID" value="TCV87928.1"/>
    <property type="molecule type" value="Genomic_DNA"/>
</dbReference>
<reference evidence="6 8" key="2">
    <citation type="submission" date="2019-05" db="EMBL/GenBank/DDBJ databases">
        <title>Pasteurellaceae isolates from reptiles.</title>
        <authorList>
            <person name="Bojesen A.M."/>
            <person name="Lund E."/>
        </authorList>
    </citation>
    <scope>NUCLEOTIDE SEQUENCE [LARGE SCALE GENOMIC DNA]</scope>
    <source>
        <strain evidence="6 8">ELNT2x</strain>
    </source>
</reference>
<dbReference type="InterPro" id="IPR018228">
    <property type="entry name" value="DNase_TatD-rel_CS"/>
</dbReference>